<keyword evidence="1" id="KW-0472">Membrane</keyword>
<keyword evidence="1" id="KW-1133">Transmembrane helix</keyword>
<evidence type="ECO:0008006" key="4">
    <source>
        <dbReference type="Google" id="ProtNLM"/>
    </source>
</evidence>
<dbReference type="Proteomes" id="UP001499942">
    <property type="component" value="Unassembled WGS sequence"/>
</dbReference>
<comment type="caution">
    <text evidence="2">The sequence shown here is derived from an EMBL/GenBank/DDBJ whole genome shotgun (WGS) entry which is preliminary data.</text>
</comment>
<evidence type="ECO:0000256" key="1">
    <source>
        <dbReference type="SAM" id="Phobius"/>
    </source>
</evidence>
<accession>A0ABP5ZYS0</accession>
<keyword evidence="3" id="KW-1185">Reference proteome</keyword>
<evidence type="ECO:0000313" key="3">
    <source>
        <dbReference type="Proteomes" id="UP001499942"/>
    </source>
</evidence>
<dbReference type="EMBL" id="BAAASR010000022">
    <property type="protein sequence ID" value="GAA2504736.1"/>
    <property type="molecule type" value="Genomic_DNA"/>
</dbReference>
<organism evidence="2 3">
    <name type="scientific">Streptomyces gobitricini</name>
    <dbReference type="NCBI Taxonomy" id="68211"/>
    <lineage>
        <taxon>Bacteria</taxon>
        <taxon>Bacillati</taxon>
        <taxon>Actinomycetota</taxon>
        <taxon>Actinomycetes</taxon>
        <taxon>Kitasatosporales</taxon>
        <taxon>Streptomycetaceae</taxon>
        <taxon>Streptomyces</taxon>
    </lineage>
</organism>
<sequence length="137" mass="14046">MVGVEEWPAALLVVEPLAGYWVAGVGVGVVVGALPQDGPGRVPPRVDRGEHLLGRGGAGPLLRELALAVEPLAKREAVADDLDRRAEVAVVGCPAAGVPFAYRTAEAPGSLPPWSCRCPAAVAVAALLRAWFLAPAS</sequence>
<proteinExistence type="predicted"/>
<evidence type="ECO:0000313" key="2">
    <source>
        <dbReference type="EMBL" id="GAA2504736.1"/>
    </source>
</evidence>
<feature type="transmembrane region" description="Helical" evidence="1">
    <location>
        <begin position="17"/>
        <end position="35"/>
    </location>
</feature>
<reference evidence="3" key="1">
    <citation type="journal article" date="2019" name="Int. J. Syst. Evol. Microbiol.">
        <title>The Global Catalogue of Microorganisms (GCM) 10K type strain sequencing project: providing services to taxonomists for standard genome sequencing and annotation.</title>
        <authorList>
            <consortium name="The Broad Institute Genomics Platform"/>
            <consortium name="The Broad Institute Genome Sequencing Center for Infectious Disease"/>
            <person name="Wu L."/>
            <person name="Ma J."/>
        </authorList>
    </citation>
    <scope>NUCLEOTIDE SEQUENCE [LARGE SCALE GENOMIC DNA]</scope>
    <source>
        <strain evidence="3">JCM 5062</strain>
    </source>
</reference>
<name>A0ABP5ZYS0_9ACTN</name>
<gene>
    <name evidence="2" type="ORF">GCM10010393_41680</name>
</gene>
<keyword evidence="1" id="KW-0812">Transmembrane</keyword>
<protein>
    <recommendedName>
        <fullName evidence="4">Secreted protein</fullName>
    </recommendedName>
</protein>